<reference evidence="2 3" key="1">
    <citation type="journal article" date="2019" name="Appl. Microbiol. Biotechnol.">
        <title>Genome sequence of Isaria javanica and comparative genome analysis insights into family S53 peptidase evolution in fungal entomopathogens.</title>
        <authorList>
            <person name="Lin R."/>
            <person name="Zhang X."/>
            <person name="Xin B."/>
            <person name="Zou M."/>
            <person name="Gao Y."/>
            <person name="Qin F."/>
            <person name="Hu Q."/>
            <person name="Xie B."/>
            <person name="Cheng X."/>
        </authorList>
    </citation>
    <scope>NUCLEOTIDE SEQUENCE [LARGE SCALE GENOMIC DNA]</scope>
    <source>
        <strain evidence="2 3">IJ1G</strain>
    </source>
</reference>
<proteinExistence type="predicted"/>
<comment type="caution">
    <text evidence="2">The sequence shown here is derived from an EMBL/GenBank/DDBJ whole genome shotgun (WGS) entry which is preliminary data.</text>
</comment>
<organism evidence="2 3">
    <name type="scientific">Cordyceps javanica</name>
    <dbReference type="NCBI Taxonomy" id="43265"/>
    <lineage>
        <taxon>Eukaryota</taxon>
        <taxon>Fungi</taxon>
        <taxon>Dikarya</taxon>
        <taxon>Ascomycota</taxon>
        <taxon>Pezizomycotina</taxon>
        <taxon>Sordariomycetes</taxon>
        <taxon>Hypocreomycetidae</taxon>
        <taxon>Hypocreales</taxon>
        <taxon>Cordycipitaceae</taxon>
        <taxon>Cordyceps</taxon>
    </lineage>
</organism>
<name>A0A545VIA0_9HYPO</name>
<evidence type="ECO:0000313" key="2">
    <source>
        <dbReference type="EMBL" id="TQV90028.1"/>
    </source>
</evidence>
<feature type="compositionally biased region" description="Basic and acidic residues" evidence="1">
    <location>
        <begin position="155"/>
        <end position="169"/>
    </location>
</feature>
<accession>A0A545VIA0</accession>
<dbReference type="EMBL" id="SPUK01000042">
    <property type="protein sequence ID" value="TQV90028.1"/>
    <property type="molecule type" value="Genomic_DNA"/>
</dbReference>
<keyword evidence="3" id="KW-1185">Reference proteome</keyword>
<gene>
    <name evidence="2" type="ORF">IF1G_11305</name>
</gene>
<feature type="region of interest" description="Disordered" evidence="1">
    <location>
        <begin position="1"/>
        <end position="74"/>
    </location>
</feature>
<evidence type="ECO:0000256" key="1">
    <source>
        <dbReference type="SAM" id="MobiDB-lite"/>
    </source>
</evidence>
<sequence length="169" mass="18636">MPGHEEPQAPRSSSSKTDTPPIGLGSPISPKDDKDFEVLSDGALSDNEKENIKPSAADHERGKIQNGSEVLGKRKALHELDGDNDVDTPTDATPQIPFIEIDLYVDVLDRIDVISSELECLRSMVLRSLTATQEHVIATENEDHGSQMAKRHRSEVKWPKGTDQSSQRE</sequence>
<evidence type="ECO:0000313" key="3">
    <source>
        <dbReference type="Proteomes" id="UP000315783"/>
    </source>
</evidence>
<feature type="compositionally biased region" description="Basic and acidic residues" evidence="1">
    <location>
        <begin position="46"/>
        <end position="63"/>
    </location>
</feature>
<dbReference type="Proteomes" id="UP000315783">
    <property type="component" value="Unassembled WGS sequence"/>
</dbReference>
<dbReference type="AlphaFoldDB" id="A0A545VIA0"/>
<feature type="region of interest" description="Disordered" evidence="1">
    <location>
        <begin position="140"/>
        <end position="169"/>
    </location>
</feature>
<protein>
    <submittedName>
        <fullName evidence="2">Uncharacterized protein</fullName>
    </submittedName>
</protein>